<evidence type="ECO:0000313" key="2">
    <source>
        <dbReference type="EMBL" id="CAI9174461.1"/>
    </source>
</evidence>
<evidence type="ECO:0000256" key="1">
    <source>
        <dbReference type="SAM" id="MobiDB-lite"/>
    </source>
</evidence>
<accession>A0ABN8ZNG9</accession>
<feature type="compositionally biased region" description="Pro residues" evidence="1">
    <location>
        <begin position="187"/>
        <end position="196"/>
    </location>
</feature>
<gene>
    <name evidence="2" type="ORF">MRATA1EN1_LOCUS23423</name>
</gene>
<dbReference type="EMBL" id="OX459940">
    <property type="protein sequence ID" value="CAI9174461.1"/>
    <property type="molecule type" value="Genomic_DNA"/>
</dbReference>
<reference evidence="2" key="1">
    <citation type="submission" date="2023-04" db="EMBL/GenBank/DDBJ databases">
        <authorList>
            <consortium name="ELIXIR-Norway"/>
        </authorList>
    </citation>
    <scope>NUCLEOTIDE SEQUENCE [LARGE SCALE GENOMIC DNA]</scope>
</reference>
<feature type="compositionally biased region" description="Low complexity" evidence="1">
    <location>
        <begin position="82"/>
        <end position="101"/>
    </location>
</feature>
<evidence type="ECO:0000313" key="3">
    <source>
        <dbReference type="Proteomes" id="UP001176941"/>
    </source>
</evidence>
<organism evidence="2 3">
    <name type="scientific">Rangifer tarandus platyrhynchus</name>
    <name type="common">Svalbard reindeer</name>
    <dbReference type="NCBI Taxonomy" id="3082113"/>
    <lineage>
        <taxon>Eukaryota</taxon>
        <taxon>Metazoa</taxon>
        <taxon>Chordata</taxon>
        <taxon>Craniata</taxon>
        <taxon>Vertebrata</taxon>
        <taxon>Euteleostomi</taxon>
        <taxon>Mammalia</taxon>
        <taxon>Eutheria</taxon>
        <taxon>Laurasiatheria</taxon>
        <taxon>Artiodactyla</taxon>
        <taxon>Ruminantia</taxon>
        <taxon>Pecora</taxon>
        <taxon>Cervidae</taxon>
        <taxon>Odocoileinae</taxon>
        <taxon>Rangifer</taxon>
    </lineage>
</organism>
<dbReference type="Proteomes" id="UP001176941">
    <property type="component" value="Chromosome 4"/>
</dbReference>
<proteinExistence type="predicted"/>
<name>A0ABN8ZNG9_RANTA</name>
<protein>
    <submittedName>
        <fullName evidence="2">Uncharacterized protein</fullName>
    </submittedName>
</protein>
<keyword evidence="3" id="KW-1185">Reference proteome</keyword>
<sequence length="285" mass="29836">MYIFFLENYNSQETARRRRTASRCGPAPSPPSSPALPLVPSPPSERGSETQRRWNRRGAPPPPPPPAAAPTSPRFRICLEPSRSASQSGSRGSSSARGFSSVRLRGQLPLAGLGRLASKAAAERRAVCSRSARTHTSPPSLRVSGPCWDSGHQQLSGECGRRRGRGGAAEGCGPGRRATSSVACPGGRPPGSPLPPARSRARGGRERSLRRRHPAPSQEEAPLSGAGPARPPPLPGSGRAGGQVRAPRSGPGRQLPEGSSAGAGSETETKGKQKGSWAFLLFVRH</sequence>
<feature type="compositionally biased region" description="Pro residues" evidence="1">
    <location>
        <begin position="27"/>
        <end position="43"/>
    </location>
</feature>
<feature type="region of interest" description="Disordered" evidence="1">
    <location>
        <begin position="7"/>
        <end position="285"/>
    </location>
</feature>
<feature type="compositionally biased region" description="Pro residues" evidence="1">
    <location>
        <begin position="59"/>
        <end position="68"/>
    </location>
</feature>